<gene>
    <name evidence="2" type="primary">ATP8</name>
</gene>
<geneLocation type="mitochondrion" evidence="2"/>
<keyword evidence="2" id="KW-0496">Mitochondrion</keyword>
<dbReference type="EMBL" id="MK393998">
    <property type="protein sequence ID" value="QDI94040.1"/>
    <property type="molecule type" value="Genomic_DNA"/>
</dbReference>
<sequence length="52" mass="6483">MPQMSPMWWSLLFMLFVSTYMLMMMIMYTYNTYEISNHKMSSSINKNINWKW</sequence>
<accession>A0A514LQF3</accession>
<organism evidence="2">
    <name type="scientific">Tuxedo sp. ph57</name>
    <dbReference type="NCBI Taxonomy" id="2127006"/>
    <lineage>
        <taxon>Eukaryota</taxon>
        <taxon>Metazoa</taxon>
        <taxon>Ecdysozoa</taxon>
        <taxon>Arthropoda</taxon>
        <taxon>Hexapoda</taxon>
        <taxon>Insecta</taxon>
        <taxon>Pterygota</taxon>
        <taxon>Neoptera</taxon>
        <taxon>Paraneoptera</taxon>
        <taxon>Hemiptera</taxon>
        <taxon>Heteroptera</taxon>
        <taxon>Panheteroptera</taxon>
        <taxon>Cimicomorpha</taxon>
        <taxon>Miridae</taxon>
        <taxon>Phylini</taxon>
        <taxon>Tuxedo</taxon>
    </lineage>
</organism>
<keyword evidence="1" id="KW-1133">Transmembrane helix</keyword>
<dbReference type="AlphaFoldDB" id="A0A514LQF3"/>
<feature type="transmembrane region" description="Helical" evidence="1">
    <location>
        <begin position="6"/>
        <end position="30"/>
    </location>
</feature>
<keyword evidence="1" id="KW-0812">Transmembrane</keyword>
<evidence type="ECO:0000256" key="1">
    <source>
        <dbReference type="SAM" id="Phobius"/>
    </source>
</evidence>
<evidence type="ECO:0000313" key="2">
    <source>
        <dbReference type="EMBL" id="QDI94040.1"/>
    </source>
</evidence>
<proteinExistence type="predicted"/>
<keyword evidence="1" id="KW-0472">Membrane</keyword>
<reference evidence="2" key="1">
    <citation type="journal article" date="2019" name="Methods Ecol Evol">
        <title>Cost efficient high throughput capture of museum arthropod specimen DNA using PCR generated baits.</title>
        <authorList>
            <person name="Knyshov A."/>
            <person name="Gordon E.R.L."/>
            <person name="Weirauch C."/>
        </authorList>
    </citation>
    <scope>NUCLEOTIDE SEQUENCE</scope>
</reference>
<protein>
    <submittedName>
        <fullName evidence="2">ATP synthase F0 subunit 8</fullName>
    </submittedName>
</protein>
<name>A0A514LQF3_9HEMI</name>